<keyword evidence="1" id="KW-1133">Transmembrane helix</keyword>
<evidence type="ECO:0000256" key="1">
    <source>
        <dbReference type="SAM" id="Phobius"/>
    </source>
</evidence>
<name>A0AAF3E8L0_9BILA</name>
<reference evidence="3" key="1">
    <citation type="submission" date="2024-02" db="UniProtKB">
        <authorList>
            <consortium name="WormBaseParasite"/>
        </authorList>
    </citation>
    <scope>IDENTIFICATION</scope>
</reference>
<sequence>MYTHQDLPKHDFMMVKPPRSEADFHAEYDPSIGYGTAFILLLFFFLITIKGIVKWAIMKAMNVNERQEEILAKKKVLCGTPLQSIVIEGNVLNQK</sequence>
<dbReference type="WBParaSite" id="MBELARI_LOCUS10257">
    <property type="protein sequence ID" value="MBELARI_LOCUS10257"/>
    <property type="gene ID" value="MBELARI_LOCUS10257"/>
</dbReference>
<evidence type="ECO:0000313" key="2">
    <source>
        <dbReference type="Proteomes" id="UP000887575"/>
    </source>
</evidence>
<keyword evidence="1" id="KW-0472">Membrane</keyword>
<keyword evidence="2" id="KW-1185">Reference proteome</keyword>
<evidence type="ECO:0000313" key="3">
    <source>
        <dbReference type="WBParaSite" id="MBELARI_LOCUS10257"/>
    </source>
</evidence>
<dbReference type="AlphaFoldDB" id="A0AAF3E8L0"/>
<feature type="transmembrane region" description="Helical" evidence="1">
    <location>
        <begin position="32"/>
        <end position="53"/>
    </location>
</feature>
<proteinExistence type="predicted"/>
<keyword evidence="1" id="KW-0812">Transmembrane</keyword>
<dbReference type="Proteomes" id="UP000887575">
    <property type="component" value="Unassembled WGS sequence"/>
</dbReference>
<accession>A0AAF3E8L0</accession>
<organism evidence="2 3">
    <name type="scientific">Mesorhabditis belari</name>
    <dbReference type="NCBI Taxonomy" id="2138241"/>
    <lineage>
        <taxon>Eukaryota</taxon>
        <taxon>Metazoa</taxon>
        <taxon>Ecdysozoa</taxon>
        <taxon>Nematoda</taxon>
        <taxon>Chromadorea</taxon>
        <taxon>Rhabditida</taxon>
        <taxon>Rhabditina</taxon>
        <taxon>Rhabditomorpha</taxon>
        <taxon>Rhabditoidea</taxon>
        <taxon>Rhabditidae</taxon>
        <taxon>Mesorhabditinae</taxon>
        <taxon>Mesorhabditis</taxon>
    </lineage>
</organism>
<protein>
    <submittedName>
        <fullName evidence="3">Uncharacterized protein</fullName>
    </submittedName>
</protein>